<dbReference type="SUPFAM" id="SSF56968">
    <property type="entry name" value="Lipovitellin-phosvitin complex, beta-sheet shell regions"/>
    <property type="match status" value="1"/>
</dbReference>
<dbReference type="Pfam" id="PF01347">
    <property type="entry name" value="Vitellogenin_N"/>
    <property type="match status" value="1"/>
</dbReference>
<dbReference type="GeneID" id="117677333"/>
<dbReference type="RefSeq" id="XP_034293379.1">
    <property type="nucleotide sequence ID" value="XM_034437488.2"/>
</dbReference>
<dbReference type="InterPro" id="IPR015816">
    <property type="entry name" value="Vitellinogen_b-sht_N"/>
</dbReference>
<dbReference type="GO" id="GO:0071391">
    <property type="term" value="P:cellular response to estrogen stimulus"/>
    <property type="evidence" value="ECO:0007669"/>
    <property type="project" value="TreeGrafter"/>
</dbReference>
<name>A0A6P9DDR9_PANGU</name>
<keyword evidence="2" id="KW-0758">Storage protein</keyword>
<evidence type="ECO:0000256" key="2">
    <source>
        <dbReference type="ARBA" id="ARBA00022761"/>
    </source>
</evidence>
<dbReference type="GO" id="GO:0045735">
    <property type="term" value="F:nutrient reservoir activity"/>
    <property type="evidence" value="ECO:0007669"/>
    <property type="project" value="UniProtKB-KW"/>
</dbReference>
<dbReference type="Proteomes" id="UP001652622">
    <property type="component" value="Unplaced"/>
</dbReference>
<dbReference type="OMA" id="ECHTRYV"/>
<organism evidence="4 5">
    <name type="scientific">Pantherophis guttatus</name>
    <name type="common">Corn snake</name>
    <name type="synonym">Elaphe guttata</name>
    <dbReference type="NCBI Taxonomy" id="94885"/>
    <lineage>
        <taxon>Eukaryota</taxon>
        <taxon>Metazoa</taxon>
        <taxon>Chordata</taxon>
        <taxon>Craniata</taxon>
        <taxon>Vertebrata</taxon>
        <taxon>Euteleostomi</taxon>
        <taxon>Lepidosauria</taxon>
        <taxon>Squamata</taxon>
        <taxon>Bifurcata</taxon>
        <taxon>Unidentata</taxon>
        <taxon>Episquamata</taxon>
        <taxon>Toxicofera</taxon>
        <taxon>Serpentes</taxon>
        <taxon>Colubroidea</taxon>
        <taxon>Colubridae</taxon>
        <taxon>Colubrinae</taxon>
        <taxon>Pantherophis</taxon>
    </lineage>
</organism>
<dbReference type="GO" id="GO:0005319">
    <property type="term" value="F:lipid transporter activity"/>
    <property type="evidence" value="ECO:0007669"/>
    <property type="project" value="InterPro"/>
</dbReference>
<evidence type="ECO:0000259" key="3">
    <source>
        <dbReference type="Pfam" id="PF01347"/>
    </source>
</evidence>
<keyword evidence="1" id="KW-0732">Signal</keyword>
<keyword evidence="4" id="KW-1185">Reference proteome</keyword>
<dbReference type="AlphaFoldDB" id="A0A6P9DDR9"/>
<evidence type="ECO:0000313" key="5">
    <source>
        <dbReference type="RefSeq" id="XP_034293379.1"/>
    </source>
</evidence>
<dbReference type="GO" id="GO:0032355">
    <property type="term" value="P:response to estradiol"/>
    <property type="evidence" value="ECO:0007669"/>
    <property type="project" value="TreeGrafter"/>
</dbReference>
<evidence type="ECO:0000313" key="4">
    <source>
        <dbReference type="Proteomes" id="UP001652622"/>
    </source>
</evidence>
<dbReference type="InterPro" id="IPR050733">
    <property type="entry name" value="Vitellogenin/Apolipophorin"/>
</dbReference>
<evidence type="ECO:0000256" key="1">
    <source>
        <dbReference type="ARBA" id="ARBA00022729"/>
    </source>
</evidence>
<dbReference type="InParanoid" id="A0A6P9DDR9"/>
<gene>
    <name evidence="5" type="primary">LOC117677333</name>
</gene>
<proteinExistence type="predicted"/>
<dbReference type="InterPro" id="IPR001747">
    <property type="entry name" value="Vitellogenin_N"/>
</dbReference>
<reference evidence="5" key="1">
    <citation type="submission" date="2025-08" db="UniProtKB">
        <authorList>
            <consortium name="RefSeq"/>
        </authorList>
    </citation>
    <scope>IDENTIFICATION</scope>
    <source>
        <tissue evidence="5">Blood</tissue>
    </source>
</reference>
<dbReference type="PANTHER" id="PTHR23345">
    <property type="entry name" value="VITELLOGENIN-RELATED"/>
    <property type="match status" value="1"/>
</dbReference>
<dbReference type="KEGG" id="pgut:117677333"/>
<dbReference type="PANTHER" id="PTHR23345:SF15">
    <property type="entry name" value="VITELLOGENIN 1-RELATED"/>
    <property type="match status" value="1"/>
</dbReference>
<protein>
    <submittedName>
        <fullName evidence="5">Vitellogenin-2-like</fullName>
    </submittedName>
</protein>
<dbReference type="InterPro" id="IPR015819">
    <property type="entry name" value="Lipid_transp_b-sht_shell"/>
</dbReference>
<dbReference type="Gene3D" id="2.30.230.10">
    <property type="entry name" value="Lipovitellin, beta-sheet shell regions, chain A"/>
    <property type="match status" value="1"/>
</dbReference>
<accession>A0A6P9DDR9</accession>
<feature type="domain" description="Vitellogenin" evidence="3">
    <location>
        <begin position="20"/>
        <end position="169"/>
    </location>
</feature>
<sequence length="186" mass="21590">MRVQHAAGFHPRSTLSEPRREYKQILECQKSKVLFNYSGKYTSIRLPKNEATLCRNFFKGLLNLLIVTPPRNHREYEVLEDGLEGECNTRYVLYEEKKNSNIYLFNKFRDLNNCKQKIMLTVGIPYLQLFQQPNCFQREKFVQGASALLIKVKRDSKGDLITEVKSEQVLDFPLGGVDATGYMKAE</sequence>